<evidence type="ECO:0000256" key="5">
    <source>
        <dbReference type="ARBA" id="ARBA00022691"/>
    </source>
</evidence>
<dbReference type="RefSeq" id="WP_176005131.1">
    <property type="nucleotide sequence ID" value="NZ_JABWMI010000006.1"/>
</dbReference>
<dbReference type="AlphaFoldDB" id="A0A7Y8Y0F8"/>
<organism evidence="10 11">
    <name type="scientific">Flavobacterium agri</name>
    <dbReference type="NCBI Taxonomy" id="2743471"/>
    <lineage>
        <taxon>Bacteria</taxon>
        <taxon>Pseudomonadati</taxon>
        <taxon>Bacteroidota</taxon>
        <taxon>Flavobacteriia</taxon>
        <taxon>Flavobacteriales</taxon>
        <taxon>Flavobacteriaceae</taxon>
        <taxon>Flavobacterium</taxon>
    </lineage>
</organism>
<comment type="caution">
    <text evidence="10">The sequence shown here is derived from an EMBL/GenBank/DDBJ whole genome shotgun (WGS) entry which is preliminary data.</text>
</comment>
<feature type="binding site" evidence="7 8">
    <location>
        <position position="85"/>
    </location>
    <ligand>
        <name>S-adenosyl-L-methionine</name>
        <dbReference type="ChEBI" id="CHEBI:59789"/>
    </ligand>
</feature>
<evidence type="ECO:0000313" key="11">
    <source>
        <dbReference type="Proteomes" id="UP000535020"/>
    </source>
</evidence>
<dbReference type="NCBIfam" id="TIGR00755">
    <property type="entry name" value="ksgA"/>
    <property type="match status" value="1"/>
</dbReference>
<evidence type="ECO:0000256" key="2">
    <source>
        <dbReference type="ARBA" id="ARBA00022552"/>
    </source>
</evidence>
<dbReference type="PANTHER" id="PTHR11727:SF7">
    <property type="entry name" value="DIMETHYLADENOSINE TRANSFERASE-RELATED"/>
    <property type="match status" value="1"/>
</dbReference>
<dbReference type="Proteomes" id="UP000535020">
    <property type="component" value="Unassembled WGS sequence"/>
</dbReference>
<feature type="binding site" evidence="7 8">
    <location>
        <position position="61"/>
    </location>
    <ligand>
        <name>S-adenosyl-L-methionine</name>
        <dbReference type="ChEBI" id="CHEBI:59789"/>
    </ligand>
</feature>
<feature type="binding site" evidence="7 8">
    <location>
        <position position="40"/>
    </location>
    <ligand>
        <name>S-adenosyl-L-methionine</name>
        <dbReference type="ChEBI" id="CHEBI:59789"/>
    </ligand>
</feature>
<comment type="catalytic activity">
    <reaction evidence="7">
        <text>adenosine(1518)/adenosine(1519) in 16S rRNA + 4 S-adenosyl-L-methionine = N(6)-dimethyladenosine(1518)/N(6)-dimethyladenosine(1519) in 16S rRNA + 4 S-adenosyl-L-homocysteine + 4 H(+)</text>
        <dbReference type="Rhea" id="RHEA:19609"/>
        <dbReference type="Rhea" id="RHEA-COMP:10232"/>
        <dbReference type="Rhea" id="RHEA-COMP:10233"/>
        <dbReference type="ChEBI" id="CHEBI:15378"/>
        <dbReference type="ChEBI" id="CHEBI:57856"/>
        <dbReference type="ChEBI" id="CHEBI:59789"/>
        <dbReference type="ChEBI" id="CHEBI:74411"/>
        <dbReference type="ChEBI" id="CHEBI:74493"/>
        <dbReference type="EC" id="2.1.1.182"/>
    </reaction>
</comment>
<gene>
    <name evidence="7 10" type="primary">rsmA</name>
    <name evidence="7" type="synonym">ksgA</name>
    <name evidence="10" type="ORF">HZF10_05245</name>
</gene>
<evidence type="ECO:0000259" key="9">
    <source>
        <dbReference type="SMART" id="SM00650"/>
    </source>
</evidence>
<keyword evidence="5 7" id="KW-0949">S-adenosyl-L-methionine</keyword>
<dbReference type="Gene3D" id="3.40.50.150">
    <property type="entry name" value="Vaccinia Virus protein VP39"/>
    <property type="match status" value="1"/>
</dbReference>
<dbReference type="InterPro" id="IPR023165">
    <property type="entry name" value="rRNA_Ade_diMease-like_C"/>
</dbReference>
<dbReference type="Gene3D" id="1.10.8.100">
    <property type="entry name" value="Ribosomal RNA adenine dimethylase-like, domain 2"/>
    <property type="match status" value="1"/>
</dbReference>
<keyword evidence="4 7" id="KW-0808">Transferase</keyword>
<evidence type="ECO:0000256" key="8">
    <source>
        <dbReference type="PROSITE-ProRule" id="PRU01026"/>
    </source>
</evidence>
<dbReference type="HAMAP" id="MF_00607">
    <property type="entry name" value="16SrRNA_methyltr_A"/>
    <property type="match status" value="1"/>
</dbReference>
<comment type="function">
    <text evidence="7">Specifically dimethylates two adjacent adenosines (A1518 and A1519) in the loop of a conserved hairpin near the 3'-end of 16S rRNA in the 30S particle. May play a critical role in biogenesis of 30S subunits.</text>
</comment>
<keyword evidence="11" id="KW-1185">Reference proteome</keyword>
<dbReference type="FunFam" id="1.10.8.100:FF:000001">
    <property type="entry name" value="Ribosomal RNA small subunit methyltransferase A"/>
    <property type="match status" value="1"/>
</dbReference>
<name>A0A7Y8Y0F8_9FLAO</name>
<dbReference type="Pfam" id="PF00398">
    <property type="entry name" value="RrnaAD"/>
    <property type="match status" value="1"/>
</dbReference>
<evidence type="ECO:0000256" key="4">
    <source>
        <dbReference type="ARBA" id="ARBA00022679"/>
    </source>
</evidence>
<proteinExistence type="inferred from homology"/>
<keyword evidence="1 7" id="KW-0963">Cytoplasm</keyword>
<dbReference type="SMART" id="SM00650">
    <property type="entry name" value="rADc"/>
    <property type="match status" value="1"/>
</dbReference>
<dbReference type="EC" id="2.1.1.182" evidence="7"/>
<dbReference type="SUPFAM" id="SSF53335">
    <property type="entry name" value="S-adenosyl-L-methionine-dependent methyltransferases"/>
    <property type="match status" value="1"/>
</dbReference>
<dbReference type="PANTHER" id="PTHR11727">
    <property type="entry name" value="DIMETHYLADENOSINE TRANSFERASE"/>
    <property type="match status" value="1"/>
</dbReference>
<comment type="subcellular location">
    <subcellularLocation>
        <location evidence="7">Cytoplasm</location>
    </subcellularLocation>
</comment>
<evidence type="ECO:0000256" key="6">
    <source>
        <dbReference type="ARBA" id="ARBA00022884"/>
    </source>
</evidence>
<dbReference type="GO" id="GO:0003723">
    <property type="term" value="F:RNA binding"/>
    <property type="evidence" value="ECO:0007669"/>
    <property type="project" value="UniProtKB-UniRule"/>
</dbReference>
<keyword evidence="3 7" id="KW-0489">Methyltransferase</keyword>
<evidence type="ECO:0000256" key="3">
    <source>
        <dbReference type="ARBA" id="ARBA00022603"/>
    </source>
</evidence>
<dbReference type="EMBL" id="JACBJI010000002">
    <property type="protein sequence ID" value="NYA70316.1"/>
    <property type="molecule type" value="Genomic_DNA"/>
</dbReference>
<sequence>MDKVKAKKHLGQHFLNDENIARKIAETLSGNGYSDVLEIGPGMGVLTKYLLEKDFTTYVIEIDHESVDYLNAHYPKLHGKIISKDFLKYNIKEVFEERQFAIIGNFPYNISSQIVFRTLDFRHQIPEFSGMFQKEVAERICEKKGSKTYGILSVLVQAFYEAEYLFTVSENVFTPPPKVKSGVLRLTRKENYTLPCNEKLFFNVVKTAFNQRRKQLRNSLKSFGLSEKLRENPIFDLRPEQLDVAQFISVTQNIEADGVQSQ</sequence>
<keyword evidence="6 7" id="KW-0694">RNA-binding</keyword>
<feature type="domain" description="Ribosomal RNA adenine methylase transferase N-terminal" evidence="9">
    <location>
        <begin position="20"/>
        <end position="190"/>
    </location>
</feature>
<feature type="binding site" evidence="7 8">
    <location>
        <position position="105"/>
    </location>
    <ligand>
        <name>S-adenosyl-L-methionine</name>
        <dbReference type="ChEBI" id="CHEBI:59789"/>
    </ligand>
</feature>
<evidence type="ECO:0000256" key="7">
    <source>
        <dbReference type="HAMAP-Rule" id="MF_00607"/>
    </source>
</evidence>
<comment type="similarity">
    <text evidence="7">Belongs to the class I-like SAM-binding methyltransferase superfamily. rRNA adenine N(6)-methyltransferase family. RsmA subfamily.</text>
</comment>
<feature type="binding site" evidence="7 8">
    <location>
        <position position="13"/>
    </location>
    <ligand>
        <name>S-adenosyl-L-methionine</name>
        <dbReference type="ChEBI" id="CHEBI:59789"/>
    </ligand>
</feature>
<evidence type="ECO:0000256" key="1">
    <source>
        <dbReference type="ARBA" id="ARBA00022490"/>
    </source>
</evidence>
<dbReference type="GO" id="GO:0052908">
    <property type="term" value="F:16S rRNA (adenine(1518)-N(6)/adenine(1519)-N(6))-dimethyltransferase activity"/>
    <property type="evidence" value="ECO:0007669"/>
    <property type="project" value="UniProtKB-EC"/>
</dbReference>
<dbReference type="InterPro" id="IPR029063">
    <property type="entry name" value="SAM-dependent_MTases_sf"/>
</dbReference>
<dbReference type="GO" id="GO:0005829">
    <property type="term" value="C:cytosol"/>
    <property type="evidence" value="ECO:0007669"/>
    <property type="project" value="TreeGrafter"/>
</dbReference>
<protein>
    <recommendedName>
        <fullName evidence="7">Ribosomal RNA small subunit methyltransferase A</fullName>
        <ecNumber evidence="7">2.1.1.182</ecNumber>
    </recommendedName>
    <alternativeName>
        <fullName evidence="7">16S rRNA (adenine(1518)-N(6)/adenine(1519)-N(6))-dimethyltransferase</fullName>
    </alternativeName>
    <alternativeName>
        <fullName evidence="7">16S rRNA dimethyladenosine transferase</fullName>
    </alternativeName>
    <alternativeName>
        <fullName evidence="7">16S rRNA dimethylase</fullName>
    </alternativeName>
    <alternativeName>
        <fullName evidence="7">S-adenosylmethionine-6-N', N'-adenosyl(rRNA) dimethyltransferase</fullName>
    </alternativeName>
</protein>
<reference evidence="10 11" key="1">
    <citation type="submission" date="2020-07" db="EMBL/GenBank/DDBJ databases">
        <authorList>
            <person name="Sun Q."/>
        </authorList>
    </citation>
    <scope>NUCLEOTIDE SEQUENCE [LARGE SCALE GENOMIC DNA]</scope>
    <source>
        <strain evidence="10 11">MAH-1</strain>
    </source>
</reference>
<dbReference type="InterPro" id="IPR011530">
    <property type="entry name" value="rRNA_adenine_dimethylase"/>
</dbReference>
<keyword evidence="2 7" id="KW-0698">rRNA processing</keyword>
<dbReference type="InterPro" id="IPR001737">
    <property type="entry name" value="KsgA/Erm"/>
</dbReference>
<dbReference type="InterPro" id="IPR020598">
    <property type="entry name" value="rRNA_Ade_methylase_Trfase_N"/>
</dbReference>
<evidence type="ECO:0000313" key="10">
    <source>
        <dbReference type="EMBL" id="NYA70316.1"/>
    </source>
</evidence>
<accession>A0A7Y8Y0F8</accession>
<dbReference type="PROSITE" id="PS51689">
    <property type="entry name" value="SAM_RNA_A_N6_MT"/>
    <property type="match status" value="1"/>
</dbReference>
<feature type="binding site" evidence="7 8">
    <location>
        <position position="15"/>
    </location>
    <ligand>
        <name>S-adenosyl-L-methionine</name>
        <dbReference type="ChEBI" id="CHEBI:59789"/>
    </ligand>
</feature>